<comment type="caution">
    <text evidence="14">The sequence shown here is derived from an EMBL/GenBank/DDBJ whole genome shotgun (WGS) entry which is preliminary data.</text>
</comment>
<dbReference type="InterPro" id="IPR036179">
    <property type="entry name" value="Ig-like_dom_sf"/>
</dbReference>
<keyword evidence="7" id="KW-1015">Disulfide bond</keyword>
<protein>
    <submittedName>
        <fullName evidence="14">Fasciclin-2-like</fullName>
    </submittedName>
</protein>
<gene>
    <name evidence="14" type="ORF">BIW11_06480</name>
</gene>
<dbReference type="SUPFAM" id="SSF49265">
    <property type="entry name" value="Fibronectin type III"/>
    <property type="match status" value="1"/>
</dbReference>
<dbReference type="SMART" id="SM00409">
    <property type="entry name" value="IG"/>
    <property type="match status" value="5"/>
</dbReference>
<dbReference type="AlphaFoldDB" id="A0A1V9XXT2"/>
<dbReference type="CDD" id="cd00063">
    <property type="entry name" value="FN3"/>
    <property type="match status" value="2"/>
</dbReference>
<dbReference type="GO" id="GO:0005886">
    <property type="term" value="C:plasma membrane"/>
    <property type="evidence" value="ECO:0007669"/>
    <property type="project" value="TreeGrafter"/>
</dbReference>
<evidence type="ECO:0000259" key="12">
    <source>
        <dbReference type="PROSITE" id="PS50835"/>
    </source>
</evidence>
<feature type="domain" description="Ig-like" evidence="12">
    <location>
        <begin position="142"/>
        <end position="215"/>
    </location>
</feature>
<dbReference type="InParanoid" id="A0A1V9XXT2"/>
<feature type="domain" description="Ig-like" evidence="12">
    <location>
        <begin position="319"/>
        <end position="415"/>
    </location>
</feature>
<keyword evidence="2 10" id="KW-0812">Transmembrane</keyword>
<dbReference type="PANTHER" id="PTHR45080:SF8">
    <property type="entry name" value="IG-LIKE DOMAIN-CONTAINING PROTEIN"/>
    <property type="match status" value="1"/>
</dbReference>
<accession>A0A1V9XXT2</accession>
<dbReference type="PROSITE" id="PS50835">
    <property type="entry name" value="IG_LIKE"/>
    <property type="match status" value="5"/>
</dbReference>
<dbReference type="STRING" id="418985.A0A1V9XXT2"/>
<evidence type="ECO:0000256" key="8">
    <source>
        <dbReference type="ARBA" id="ARBA00023180"/>
    </source>
</evidence>
<dbReference type="PRINTS" id="PR01838">
    <property type="entry name" value="NCAMFAMILY"/>
</dbReference>
<keyword evidence="4" id="KW-0130">Cell adhesion</keyword>
<dbReference type="SMART" id="SM00408">
    <property type="entry name" value="IGc2"/>
    <property type="match status" value="3"/>
</dbReference>
<feature type="domain" description="Ig-like" evidence="12">
    <location>
        <begin position="34"/>
        <end position="131"/>
    </location>
</feature>
<comment type="subcellular location">
    <subcellularLocation>
        <location evidence="1">Membrane</location>
        <topology evidence="1">Single-pass membrane protein</topology>
    </subcellularLocation>
</comment>
<dbReference type="EMBL" id="MNPL01002373">
    <property type="protein sequence ID" value="OQR78327.1"/>
    <property type="molecule type" value="Genomic_DNA"/>
</dbReference>
<dbReference type="PROSITE" id="PS50853">
    <property type="entry name" value="FN3"/>
    <property type="match status" value="2"/>
</dbReference>
<keyword evidence="5 10" id="KW-1133">Transmembrane helix</keyword>
<evidence type="ECO:0000313" key="15">
    <source>
        <dbReference type="Proteomes" id="UP000192247"/>
    </source>
</evidence>
<dbReference type="SMART" id="SM00060">
    <property type="entry name" value="FN3"/>
    <property type="match status" value="2"/>
</dbReference>
<sequence length="814" mass="91198">MRFRRWIAQWKNIAFVILVLDFVKAQAEEIESSPEQLLLSPNQPTQNQPAGASFALFCNKGSGDGIYSDFKWIGPQGQEITQNATALIHAFVSENGLALNFDKPTPENSGRYTCKALYGGASKLEMAVKISFFHDITFDNCPTSQELVLERDGTVHCHVHGNPVPRVRWGKYPDTRLPSERFTIEGSSLQIRHVVESDAGKYRVTAMVEATGKIKRQYIMVNVITPPTITELKNVSQITEGAPGTVICSVSGVPPPRCYWTDFKERNLSYVSGFRITPEACLLEFTQSFRDHEGLYKCHAVNPAGTDTRETRVEVIIPPRVIEFQNKTVDENDEVTLTCQAEGKPLPKIHIHKEKTAAPLGYNNDEGFVTLKHQSSNYTATLIAIISSVQLGHAGLYFCSVENNISRVERTGKLDVNYAPILMAKENPVYTWANRPATLTCHIQAIPNATVEWRGADGNLLQDETMFTIDNSIGVSVFIVNEQADRYDRDFVCTAINNLGERSLTFTIREARRPEAPSQPKVQRITATTVTFKFNRLVNNGGMPILEYLIHYWHQGQRPDEAEAKTFSDIISKPLSITKLLPLTKYYFTFSARSEVGEGPHSQQMIVDTTGEAVPDRPMFVNPPDADVQPSRVHIEWTMPLDNGKRVDHFLVSYQLAEQITAGEFRDTGRKRTDKVTSWSSIIAKDLFGLAPGMFYRVRVQAHNELGYGEPAELIFRTGSASEMIGAHPHNGTNDVGNASFIRTPLIIALAILLTFVFLILIDVLCYFQFRKGLLYALRHLLCAKPKHVYSKTNQSPITSVRPSADDPFLHKNI</sequence>
<feature type="domain" description="Ig-like" evidence="12">
    <location>
        <begin position="227"/>
        <end position="314"/>
    </location>
</feature>
<feature type="chain" id="PRO_5012777169" evidence="11">
    <location>
        <begin position="28"/>
        <end position="814"/>
    </location>
</feature>
<dbReference type="Pfam" id="PF13927">
    <property type="entry name" value="Ig_3"/>
    <property type="match status" value="3"/>
</dbReference>
<evidence type="ECO:0000256" key="6">
    <source>
        <dbReference type="ARBA" id="ARBA00023136"/>
    </source>
</evidence>
<dbReference type="InterPro" id="IPR036116">
    <property type="entry name" value="FN3_sf"/>
</dbReference>
<evidence type="ECO:0000259" key="13">
    <source>
        <dbReference type="PROSITE" id="PS50853"/>
    </source>
</evidence>
<dbReference type="FunCoup" id="A0A1V9XXT2">
    <property type="interactions" value="246"/>
</dbReference>
<keyword evidence="15" id="KW-1185">Reference proteome</keyword>
<reference evidence="14 15" key="1">
    <citation type="journal article" date="2017" name="Gigascience">
        <title>Draft genome of the honey bee ectoparasitic mite, Tropilaelaps mercedesae, is shaped by the parasitic life history.</title>
        <authorList>
            <person name="Dong X."/>
            <person name="Armstrong S.D."/>
            <person name="Xia D."/>
            <person name="Makepeace B.L."/>
            <person name="Darby A.C."/>
            <person name="Kadowaki T."/>
        </authorList>
    </citation>
    <scope>NUCLEOTIDE SEQUENCE [LARGE SCALE GENOMIC DNA]</scope>
    <source>
        <strain evidence="14">Wuxi-XJTLU</strain>
    </source>
</reference>
<feature type="domain" description="Fibronectin type-III" evidence="13">
    <location>
        <begin position="516"/>
        <end position="613"/>
    </location>
</feature>
<dbReference type="CDD" id="cd00096">
    <property type="entry name" value="Ig"/>
    <property type="match status" value="1"/>
</dbReference>
<evidence type="ECO:0000256" key="5">
    <source>
        <dbReference type="ARBA" id="ARBA00022989"/>
    </source>
</evidence>
<keyword evidence="8" id="KW-0325">Glycoprotein</keyword>
<dbReference type="InterPro" id="IPR013783">
    <property type="entry name" value="Ig-like_fold"/>
</dbReference>
<dbReference type="InterPro" id="IPR003961">
    <property type="entry name" value="FN3_dom"/>
</dbReference>
<evidence type="ECO:0000256" key="11">
    <source>
        <dbReference type="SAM" id="SignalP"/>
    </source>
</evidence>
<feature type="signal peptide" evidence="11">
    <location>
        <begin position="1"/>
        <end position="27"/>
    </location>
</feature>
<dbReference type="PANTHER" id="PTHR45080">
    <property type="entry name" value="CONTACTIN 5"/>
    <property type="match status" value="1"/>
</dbReference>
<keyword evidence="3 11" id="KW-0732">Signal</keyword>
<dbReference type="InterPro" id="IPR003598">
    <property type="entry name" value="Ig_sub2"/>
</dbReference>
<proteinExistence type="predicted"/>
<dbReference type="GO" id="GO:0009653">
    <property type="term" value="P:anatomical structure morphogenesis"/>
    <property type="evidence" value="ECO:0007669"/>
    <property type="project" value="UniProtKB-ARBA"/>
</dbReference>
<evidence type="ECO:0000256" key="3">
    <source>
        <dbReference type="ARBA" id="ARBA00022729"/>
    </source>
</evidence>
<feature type="domain" description="Ig-like" evidence="12">
    <location>
        <begin position="420"/>
        <end position="505"/>
    </location>
</feature>
<evidence type="ECO:0000256" key="10">
    <source>
        <dbReference type="SAM" id="Phobius"/>
    </source>
</evidence>
<dbReference type="GO" id="GO:0007156">
    <property type="term" value="P:homophilic cell adhesion via plasma membrane adhesion molecules"/>
    <property type="evidence" value="ECO:0007669"/>
    <property type="project" value="TreeGrafter"/>
</dbReference>
<keyword evidence="9" id="KW-0393">Immunoglobulin domain</keyword>
<evidence type="ECO:0000256" key="4">
    <source>
        <dbReference type="ARBA" id="ARBA00022889"/>
    </source>
</evidence>
<evidence type="ECO:0000256" key="2">
    <source>
        <dbReference type="ARBA" id="ARBA00022692"/>
    </source>
</evidence>
<dbReference type="Gene3D" id="2.60.40.10">
    <property type="entry name" value="Immunoglobulins"/>
    <property type="match status" value="6"/>
</dbReference>
<evidence type="ECO:0000256" key="9">
    <source>
        <dbReference type="ARBA" id="ARBA00023319"/>
    </source>
</evidence>
<dbReference type="InterPro" id="IPR003599">
    <property type="entry name" value="Ig_sub"/>
</dbReference>
<evidence type="ECO:0000256" key="7">
    <source>
        <dbReference type="ARBA" id="ARBA00023157"/>
    </source>
</evidence>
<dbReference type="OrthoDB" id="10056271at2759"/>
<keyword evidence="6 10" id="KW-0472">Membrane</keyword>
<feature type="domain" description="Fibronectin type-III" evidence="13">
    <location>
        <begin position="614"/>
        <end position="723"/>
    </location>
</feature>
<dbReference type="GO" id="GO:0030154">
    <property type="term" value="P:cell differentiation"/>
    <property type="evidence" value="ECO:0007669"/>
    <property type="project" value="UniProtKB-ARBA"/>
</dbReference>
<name>A0A1V9XXT2_9ACAR</name>
<dbReference type="Pfam" id="PF00041">
    <property type="entry name" value="fn3"/>
    <property type="match status" value="2"/>
</dbReference>
<dbReference type="InterPro" id="IPR050958">
    <property type="entry name" value="Cell_Adh-Cytoskel_Orgn"/>
</dbReference>
<dbReference type="InterPro" id="IPR007110">
    <property type="entry name" value="Ig-like_dom"/>
</dbReference>
<dbReference type="InterPro" id="IPR009138">
    <property type="entry name" value="Neural_cell_adh"/>
</dbReference>
<evidence type="ECO:0000313" key="14">
    <source>
        <dbReference type="EMBL" id="OQR78327.1"/>
    </source>
</evidence>
<feature type="transmembrane region" description="Helical" evidence="10">
    <location>
        <begin position="746"/>
        <end position="770"/>
    </location>
</feature>
<evidence type="ECO:0000256" key="1">
    <source>
        <dbReference type="ARBA" id="ARBA00004167"/>
    </source>
</evidence>
<organism evidence="14 15">
    <name type="scientific">Tropilaelaps mercedesae</name>
    <dbReference type="NCBI Taxonomy" id="418985"/>
    <lineage>
        <taxon>Eukaryota</taxon>
        <taxon>Metazoa</taxon>
        <taxon>Ecdysozoa</taxon>
        <taxon>Arthropoda</taxon>
        <taxon>Chelicerata</taxon>
        <taxon>Arachnida</taxon>
        <taxon>Acari</taxon>
        <taxon>Parasitiformes</taxon>
        <taxon>Mesostigmata</taxon>
        <taxon>Gamasina</taxon>
        <taxon>Dermanyssoidea</taxon>
        <taxon>Laelapidae</taxon>
        <taxon>Tropilaelaps</taxon>
    </lineage>
</organism>
<dbReference type="SUPFAM" id="SSF48726">
    <property type="entry name" value="Immunoglobulin"/>
    <property type="match status" value="4"/>
</dbReference>
<dbReference type="Proteomes" id="UP000192247">
    <property type="component" value="Unassembled WGS sequence"/>
</dbReference>